<dbReference type="Gene3D" id="3.40.630.10">
    <property type="entry name" value="Zn peptidases"/>
    <property type="match status" value="1"/>
</dbReference>
<evidence type="ECO:0000256" key="3">
    <source>
        <dbReference type="ARBA" id="ARBA00022801"/>
    </source>
</evidence>
<dbReference type="InterPro" id="IPR051458">
    <property type="entry name" value="Cyt/Met_Dipeptidase"/>
</dbReference>
<dbReference type="GO" id="GO:0008233">
    <property type="term" value="F:peptidase activity"/>
    <property type="evidence" value="ECO:0007669"/>
    <property type="project" value="UniProtKB-KW"/>
</dbReference>
<sequence length="471" mass="50076">MTATYNATSEVLAAIDRSQDEARHKLFDFLSIPSVSAQPEHAEDCAAAARWLAHEFASVGFTTELRQTPGHPIVIGHYAGPEGADAAALPHFLFYGHYDVQPADPLELWDSPPFEPQMKPGPHGPRVVARGAVDDKGQVASFLWACRAWHKTTGSLPIRITLLLEGEEEVGSANLEAFIAANKSLLKADVALISDTGMWDRTTPALTTRLRGLVYTQIDLVGPDKDLHSGMYGGAALNPINALTRILGALHDDKGRVQIPGFYQGVDDLPPALAKQWGGLGFDEGAMLSSIGLTAASGETGRTALERMWSRPTADLNGIWGGYTGVGAKTVIASHAHAKLSFRLVGRQDPAAIMAGLKQFLDARTPPGAQITVQDFGGNPAVEVSTDGPFIAAAEEALTDEYGKAPVLMGCGGSIPVVGTLKTQLGLDTILMGFGLDDDQVHSPNEKFEWSCYLGGARSHARLLAKLAELG</sequence>
<dbReference type="Gene3D" id="3.30.70.360">
    <property type="match status" value="1"/>
</dbReference>
<dbReference type="RefSeq" id="WP_227322869.1">
    <property type="nucleotide sequence ID" value="NZ_JAESVB010000011.1"/>
</dbReference>
<dbReference type="GO" id="GO:0006508">
    <property type="term" value="P:proteolysis"/>
    <property type="evidence" value="ECO:0007669"/>
    <property type="project" value="UniProtKB-KW"/>
</dbReference>
<evidence type="ECO:0000259" key="4">
    <source>
        <dbReference type="Pfam" id="PF07687"/>
    </source>
</evidence>
<dbReference type="NCBIfam" id="NF006053">
    <property type="entry name" value="PRK08201.1"/>
    <property type="match status" value="1"/>
</dbReference>
<dbReference type="GO" id="GO:0046872">
    <property type="term" value="F:metal ion binding"/>
    <property type="evidence" value="ECO:0007669"/>
    <property type="project" value="UniProtKB-KW"/>
</dbReference>
<dbReference type="EMBL" id="JAESVB010000011">
    <property type="protein sequence ID" value="MCB8877215.1"/>
    <property type="molecule type" value="Genomic_DNA"/>
</dbReference>
<dbReference type="PANTHER" id="PTHR43270">
    <property type="entry name" value="BETA-ALA-HIS DIPEPTIDASE"/>
    <property type="match status" value="1"/>
</dbReference>
<feature type="domain" description="Peptidase M20 dimerisation" evidence="4">
    <location>
        <begin position="218"/>
        <end position="367"/>
    </location>
</feature>
<keyword evidence="6" id="KW-1185">Reference proteome</keyword>
<dbReference type="AlphaFoldDB" id="A0A964E070"/>
<dbReference type="NCBIfam" id="NF006579">
    <property type="entry name" value="PRK09104.1"/>
    <property type="match status" value="1"/>
</dbReference>
<gene>
    <name evidence="5" type="ORF">ASILVAE211_18610</name>
</gene>
<dbReference type="Proteomes" id="UP000708298">
    <property type="component" value="Unassembled WGS sequence"/>
</dbReference>
<reference evidence="5" key="1">
    <citation type="journal article" date="2021" name="Microorganisms">
        <title>Acidisoma silvae sp. nov. and Acidisomacellulosilytica sp. nov., Two Acidophilic Bacteria Isolated from Decaying Wood, Hydrolyzing Cellulose and Producing Poly-3-hydroxybutyrate.</title>
        <authorList>
            <person name="Mieszkin S."/>
            <person name="Pouder E."/>
            <person name="Uroz S."/>
            <person name="Simon-Colin C."/>
            <person name="Alain K."/>
        </authorList>
    </citation>
    <scope>NUCLEOTIDE SEQUENCE</scope>
    <source>
        <strain evidence="5">HW T2.11</strain>
    </source>
</reference>
<evidence type="ECO:0000313" key="5">
    <source>
        <dbReference type="EMBL" id="MCB8877215.1"/>
    </source>
</evidence>
<protein>
    <submittedName>
        <fullName evidence="5">Dipeptidase</fullName>
    </submittedName>
</protein>
<dbReference type="InterPro" id="IPR002933">
    <property type="entry name" value="Peptidase_M20"/>
</dbReference>
<dbReference type="Pfam" id="PF07687">
    <property type="entry name" value="M20_dimer"/>
    <property type="match status" value="1"/>
</dbReference>
<keyword evidence="2" id="KW-0479">Metal-binding</keyword>
<evidence type="ECO:0000256" key="1">
    <source>
        <dbReference type="ARBA" id="ARBA00022670"/>
    </source>
</evidence>
<accession>A0A964E070</accession>
<dbReference type="Pfam" id="PF01546">
    <property type="entry name" value="Peptidase_M20"/>
    <property type="match status" value="1"/>
</dbReference>
<keyword evidence="3" id="KW-0378">Hydrolase</keyword>
<dbReference type="NCBIfam" id="NF005914">
    <property type="entry name" value="PRK07907.1"/>
    <property type="match status" value="1"/>
</dbReference>
<dbReference type="SUPFAM" id="SSF53187">
    <property type="entry name" value="Zn-dependent exopeptidases"/>
    <property type="match status" value="1"/>
</dbReference>
<reference evidence="5" key="2">
    <citation type="submission" date="2021-01" db="EMBL/GenBank/DDBJ databases">
        <authorList>
            <person name="Mieszkin S."/>
            <person name="Pouder E."/>
            <person name="Alain K."/>
        </authorList>
    </citation>
    <scope>NUCLEOTIDE SEQUENCE</scope>
    <source>
        <strain evidence="5">HW T2.11</strain>
    </source>
</reference>
<evidence type="ECO:0000313" key="6">
    <source>
        <dbReference type="Proteomes" id="UP000708298"/>
    </source>
</evidence>
<dbReference type="PANTHER" id="PTHR43270:SF12">
    <property type="entry name" value="SUCCINYL-DIAMINOPIMELATE DESUCCINYLASE"/>
    <property type="match status" value="1"/>
</dbReference>
<keyword evidence="1" id="KW-0645">Protease</keyword>
<proteinExistence type="predicted"/>
<evidence type="ECO:0000256" key="2">
    <source>
        <dbReference type="ARBA" id="ARBA00022723"/>
    </source>
</evidence>
<comment type="caution">
    <text evidence="5">The sequence shown here is derived from an EMBL/GenBank/DDBJ whole genome shotgun (WGS) entry which is preliminary data.</text>
</comment>
<organism evidence="5 6">
    <name type="scientific">Acidisoma silvae</name>
    <dbReference type="NCBI Taxonomy" id="2802396"/>
    <lineage>
        <taxon>Bacteria</taxon>
        <taxon>Pseudomonadati</taxon>
        <taxon>Pseudomonadota</taxon>
        <taxon>Alphaproteobacteria</taxon>
        <taxon>Acetobacterales</taxon>
        <taxon>Acidocellaceae</taxon>
        <taxon>Acidisoma</taxon>
    </lineage>
</organism>
<name>A0A964E070_9PROT</name>
<dbReference type="InterPro" id="IPR011650">
    <property type="entry name" value="Peptidase_M20_dimer"/>
</dbReference>